<dbReference type="GO" id="GO:0070488">
    <property type="term" value="P:neutrophil aggregation"/>
    <property type="evidence" value="ECO:0007669"/>
    <property type="project" value="TreeGrafter"/>
</dbReference>
<dbReference type="GO" id="GO:0043542">
    <property type="term" value="P:endothelial cell migration"/>
    <property type="evidence" value="ECO:0007669"/>
    <property type="project" value="TreeGrafter"/>
</dbReference>
<evidence type="ECO:0000256" key="4">
    <source>
        <dbReference type="ARBA" id="ARBA00022837"/>
    </source>
</evidence>
<dbReference type="Proteomes" id="UP001166674">
    <property type="component" value="Unassembled WGS sequence"/>
</dbReference>
<dbReference type="GO" id="GO:0030593">
    <property type="term" value="P:neutrophil chemotaxis"/>
    <property type="evidence" value="ECO:0007669"/>
    <property type="project" value="TreeGrafter"/>
</dbReference>
<dbReference type="PANTHER" id="PTHR11639:SF77">
    <property type="entry name" value="PROTEIN S100-A12"/>
    <property type="match status" value="1"/>
</dbReference>
<evidence type="ECO:0000259" key="5">
    <source>
        <dbReference type="PROSITE" id="PS50222"/>
    </source>
</evidence>
<dbReference type="Pfam" id="PF13202">
    <property type="entry name" value="EF-hand_5"/>
    <property type="match status" value="2"/>
</dbReference>
<dbReference type="GO" id="GO:0070062">
    <property type="term" value="C:extracellular exosome"/>
    <property type="evidence" value="ECO:0007669"/>
    <property type="project" value="TreeGrafter"/>
</dbReference>
<dbReference type="InterPro" id="IPR001751">
    <property type="entry name" value="S100/CaBP7/8-like_CS"/>
</dbReference>
<dbReference type="GO" id="GO:0005509">
    <property type="term" value="F:calcium ion binding"/>
    <property type="evidence" value="ECO:0007669"/>
    <property type="project" value="InterPro"/>
</dbReference>
<dbReference type="EMBL" id="JAATJV010273371">
    <property type="protein sequence ID" value="MBZ3876384.1"/>
    <property type="molecule type" value="Genomic_DNA"/>
</dbReference>
<dbReference type="InterPro" id="IPR013787">
    <property type="entry name" value="S100_Ca-bd_sub"/>
</dbReference>
<keyword evidence="3" id="KW-0677">Repeat</keyword>
<keyword evidence="2" id="KW-0479">Metal-binding</keyword>
<dbReference type="Gene3D" id="1.10.238.10">
    <property type="entry name" value="EF-hand"/>
    <property type="match status" value="2"/>
</dbReference>
<feature type="domain" description="EF-hand" evidence="5">
    <location>
        <begin position="46"/>
        <end position="81"/>
    </location>
</feature>
<evidence type="ECO:0000256" key="1">
    <source>
        <dbReference type="ARBA" id="ARBA00007323"/>
    </source>
</evidence>
<dbReference type="PROSITE" id="PS50222">
    <property type="entry name" value="EF_HAND_2"/>
    <property type="match status" value="2"/>
</dbReference>
<sequence length="201" mass="23315">MLTDLENAMNSFINVFHEYSLEKGNYHALYRDDLKKLLTKECPHYMKKKNADTWFKELDINSDNAVNFEEFLALVIKIQKEGRVDVKGCEEELMLDLFCLLEGEPEVGKMPTLEDHLEGIVNIFHQYSVRLGDFDTLCKSELKKLITRDLANTIKNTKDQSTIDKIFQDLDDNADGQVDFKEFLLLVASVLETTHKNLHHE</sequence>
<gene>
    <name evidence="6" type="ORF">SUZIE_137670</name>
</gene>
<name>A0AA41MR82_SCICA</name>
<dbReference type="SMART" id="SM00054">
    <property type="entry name" value="EFh"/>
    <property type="match status" value="2"/>
</dbReference>
<dbReference type="GO" id="GO:0048306">
    <property type="term" value="F:calcium-dependent protein binding"/>
    <property type="evidence" value="ECO:0007669"/>
    <property type="project" value="TreeGrafter"/>
</dbReference>
<accession>A0AA41MR82</accession>
<evidence type="ECO:0000313" key="6">
    <source>
        <dbReference type="EMBL" id="MBZ3876384.1"/>
    </source>
</evidence>
<dbReference type="SUPFAM" id="SSF47473">
    <property type="entry name" value="EF-hand"/>
    <property type="match status" value="2"/>
</dbReference>
<keyword evidence="4" id="KW-0106">Calcium</keyword>
<keyword evidence="7" id="KW-1185">Reference proteome</keyword>
<reference evidence="6" key="1">
    <citation type="submission" date="2020-03" db="EMBL/GenBank/DDBJ databases">
        <title>Studies in the Genomics of Life Span.</title>
        <authorList>
            <person name="Glass D."/>
        </authorList>
    </citation>
    <scope>NUCLEOTIDE SEQUENCE</scope>
    <source>
        <strain evidence="6">SUZIE</strain>
        <tissue evidence="6">Muscle</tissue>
    </source>
</reference>
<dbReference type="GO" id="GO:0005737">
    <property type="term" value="C:cytoplasm"/>
    <property type="evidence" value="ECO:0007669"/>
    <property type="project" value="TreeGrafter"/>
</dbReference>
<dbReference type="PANTHER" id="PTHR11639">
    <property type="entry name" value="S100 CALCIUM-BINDING PROTEIN"/>
    <property type="match status" value="1"/>
</dbReference>
<feature type="domain" description="EF-hand" evidence="5">
    <location>
        <begin position="158"/>
        <end position="193"/>
    </location>
</feature>
<dbReference type="InterPro" id="IPR002048">
    <property type="entry name" value="EF_hand_dom"/>
</dbReference>
<dbReference type="InterPro" id="IPR011992">
    <property type="entry name" value="EF-hand-dom_pair"/>
</dbReference>
<evidence type="ECO:0000256" key="3">
    <source>
        <dbReference type="ARBA" id="ARBA00022737"/>
    </source>
</evidence>
<protein>
    <submittedName>
        <fullName evidence="6">Protein S100-A12</fullName>
    </submittedName>
</protein>
<dbReference type="AlphaFoldDB" id="A0AA41MR82"/>
<comment type="similarity">
    <text evidence="1">Belongs to the S-100 family.</text>
</comment>
<dbReference type="InterPro" id="IPR018247">
    <property type="entry name" value="EF_Hand_1_Ca_BS"/>
</dbReference>
<dbReference type="PROSITE" id="PS00303">
    <property type="entry name" value="S100_CABP"/>
    <property type="match status" value="1"/>
</dbReference>
<dbReference type="SMART" id="SM01394">
    <property type="entry name" value="S_100"/>
    <property type="match status" value="2"/>
</dbReference>
<proteinExistence type="inferred from homology"/>
<dbReference type="Pfam" id="PF01023">
    <property type="entry name" value="S_100"/>
    <property type="match status" value="2"/>
</dbReference>
<dbReference type="GO" id="GO:0032496">
    <property type="term" value="P:response to lipopolysaccharide"/>
    <property type="evidence" value="ECO:0007669"/>
    <property type="project" value="TreeGrafter"/>
</dbReference>
<comment type="caution">
    <text evidence="6">The sequence shown here is derived from an EMBL/GenBank/DDBJ whole genome shotgun (WGS) entry which is preliminary data.</text>
</comment>
<dbReference type="GO" id="GO:0002523">
    <property type="term" value="P:leukocyte migration involved in inflammatory response"/>
    <property type="evidence" value="ECO:0007669"/>
    <property type="project" value="TreeGrafter"/>
</dbReference>
<dbReference type="PROSITE" id="PS00018">
    <property type="entry name" value="EF_HAND_1"/>
    <property type="match status" value="2"/>
</dbReference>
<evidence type="ECO:0000256" key="2">
    <source>
        <dbReference type="ARBA" id="ARBA00022723"/>
    </source>
</evidence>
<evidence type="ECO:0000313" key="7">
    <source>
        <dbReference type="Proteomes" id="UP001166674"/>
    </source>
</evidence>
<organism evidence="6 7">
    <name type="scientific">Sciurus carolinensis</name>
    <name type="common">Eastern gray squirrel</name>
    <dbReference type="NCBI Taxonomy" id="30640"/>
    <lineage>
        <taxon>Eukaryota</taxon>
        <taxon>Metazoa</taxon>
        <taxon>Chordata</taxon>
        <taxon>Craniata</taxon>
        <taxon>Vertebrata</taxon>
        <taxon>Euteleostomi</taxon>
        <taxon>Mammalia</taxon>
        <taxon>Eutheria</taxon>
        <taxon>Euarchontoglires</taxon>
        <taxon>Glires</taxon>
        <taxon>Rodentia</taxon>
        <taxon>Sciuromorpha</taxon>
        <taxon>Sciuridae</taxon>
        <taxon>Sciurinae</taxon>
        <taxon>Sciurini</taxon>
        <taxon>Sciurus</taxon>
    </lineage>
</organism>